<proteinExistence type="predicted"/>
<evidence type="ECO:0000313" key="2">
    <source>
        <dbReference type="EMBL" id="RDB27561.1"/>
    </source>
</evidence>
<keyword evidence="1" id="KW-0472">Membrane</keyword>
<dbReference type="EMBL" id="LUEZ02000015">
    <property type="protein sequence ID" value="RDB27561.1"/>
    <property type="molecule type" value="Genomic_DNA"/>
</dbReference>
<keyword evidence="3" id="KW-1185">Reference proteome</keyword>
<name>A0A369JYX5_HYPMA</name>
<protein>
    <submittedName>
        <fullName evidence="2">Uncharacterized protein</fullName>
    </submittedName>
</protein>
<sequence length="70" mass="8052">MTLESQSTATQIFIHSNLHVFAISLLFYDHLITFVGSSYNVTPVGAKVLHIFCILFRRWGEIIRYYLGTT</sequence>
<evidence type="ECO:0000256" key="1">
    <source>
        <dbReference type="SAM" id="Phobius"/>
    </source>
</evidence>
<feature type="transmembrane region" description="Helical" evidence="1">
    <location>
        <begin position="12"/>
        <end position="31"/>
    </location>
</feature>
<dbReference type="AlphaFoldDB" id="A0A369JYX5"/>
<comment type="caution">
    <text evidence="2">The sequence shown here is derived from an EMBL/GenBank/DDBJ whole genome shotgun (WGS) entry which is preliminary data.</text>
</comment>
<keyword evidence="1" id="KW-0812">Transmembrane</keyword>
<reference evidence="2" key="1">
    <citation type="submission" date="2018-04" db="EMBL/GenBank/DDBJ databases">
        <title>Whole genome sequencing of Hypsizygus marmoreus.</title>
        <authorList>
            <person name="Choi I.-G."/>
            <person name="Min B."/>
            <person name="Kim J.-G."/>
            <person name="Kim S."/>
            <person name="Oh Y.-L."/>
            <person name="Kong W.-S."/>
            <person name="Park H."/>
            <person name="Jeong J."/>
            <person name="Song E.-S."/>
        </authorList>
    </citation>
    <scope>NUCLEOTIDE SEQUENCE [LARGE SCALE GENOMIC DNA]</scope>
    <source>
        <strain evidence="2">51987-8</strain>
    </source>
</reference>
<dbReference type="InParanoid" id="A0A369JYX5"/>
<evidence type="ECO:0000313" key="3">
    <source>
        <dbReference type="Proteomes" id="UP000076154"/>
    </source>
</evidence>
<accession>A0A369JYX5</accession>
<dbReference type="Proteomes" id="UP000076154">
    <property type="component" value="Unassembled WGS sequence"/>
</dbReference>
<keyword evidence="1" id="KW-1133">Transmembrane helix</keyword>
<gene>
    <name evidence="2" type="ORF">Hypma_003855</name>
</gene>
<organism evidence="2 3">
    <name type="scientific">Hypsizygus marmoreus</name>
    <name type="common">White beech mushroom</name>
    <name type="synonym">Agaricus marmoreus</name>
    <dbReference type="NCBI Taxonomy" id="39966"/>
    <lineage>
        <taxon>Eukaryota</taxon>
        <taxon>Fungi</taxon>
        <taxon>Dikarya</taxon>
        <taxon>Basidiomycota</taxon>
        <taxon>Agaricomycotina</taxon>
        <taxon>Agaricomycetes</taxon>
        <taxon>Agaricomycetidae</taxon>
        <taxon>Agaricales</taxon>
        <taxon>Tricholomatineae</taxon>
        <taxon>Lyophyllaceae</taxon>
        <taxon>Hypsizygus</taxon>
    </lineage>
</organism>